<feature type="domain" description="HD" evidence="1">
    <location>
        <begin position="128"/>
        <end position="242"/>
    </location>
</feature>
<organism evidence="3 4">
    <name type="scientific">Paenibacillus yonginensis</name>
    <dbReference type="NCBI Taxonomy" id="1462996"/>
    <lineage>
        <taxon>Bacteria</taxon>
        <taxon>Bacillati</taxon>
        <taxon>Bacillota</taxon>
        <taxon>Bacilli</taxon>
        <taxon>Bacillales</taxon>
        <taxon>Paenibacillaceae</taxon>
        <taxon>Paenibacillus</taxon>
    </lineage>
</organism>
<evidence type="ECO:0000259" key="1">
    <source>
        <dbReference type="PROSITE" id="PS51831"/>
    </source>
</evidence>
<dbReference type="STRING" id="1462996.AWM70_22015"/>
<dbReference type="Proteomes" id="UP000092573">
    <property type="component" value="Chromosome"/>
</dbReference>
<dbReference type="PANTHER" id="PTHR43155:SF2">
    <property type="entry name" value="CYCLIC DI-GMP PHOSPHODIESTERASE PA4108"/>
    <property type="match status" value="1"/>
</dbReference>
<dbReference type="OrthoDB" id="9759601at2"/>
<dbReference type="SUPFAM" id="SSF109604">
    <property type="entry name" value="HD-domain/PDEase-like"/>
    <property type="match status" value="1"/>
</dbReference>
<dbReference type="InterPro" id="IPR037522">
    <property type="entry name" value="HD_GYP_dom"/>
</dbReference>
<dbReference type="Pfam" id="PF13487">
    <property type="entry name" value="HD_5"/>
    <property type="match status" value="1"/>
</dbReference>
<name>A0A1B1N6A7_9BACL</name>
<dbReference type="GO" id="GO:0016787">
    <property type="term" value="F:hydrolase activity"/>
    <property type="evidence" value="ECO:0007669"/>
    <property type="project" value="UniProtKB-KW"/>
</dbReference>
<evidence type="ECO:0000259" key="2">
    <source>
        <dbReference type="PROSITE" id="PS51832"/>
    </source>
</evidence>
<keyword evidence="4" id="KW-1185">Reference proteome</keyword>
<dbReference type="SMART" id="SM00471">
    <property type="entry name" value="HDc"/>
    <property type="match status" value="1"/>
</dbReference>
<dbReference type="RefSeq" id="WP_068700039.1">
    <property type="nucleotide sequence ID" value="NZ_CP014167.1"/>
</dbReference>
<dbReference type="AlphaFoldDB" id="A0A1B1N6A7"/>
<accession>A0A1B1N6A7</accession>
<dbReference type="PROSITE" id="PS51831">
    <property type="entry name" value="HD"/>
    <property type="match status" value="1"/>
</dbReference>
<dbReference type="CDD" id="cd00077">
    <property type="entry name" value="HDc"/>
    <property type="match status" value="1"/>
</dbReference>
<keyword evidence="3" id="KW-0378">Hydrolase</keyword>
<sequence length="344" mass="38082">MKYVMIEDIEPGQILGKTVYTANGTVLLSAGVQLTVYMISTLKRIGVTVLYIEDQLFEDIEMEEEVVSPKLKQAIFREMHGISQALKSGKDFNAASVATNVDMLLGSALENKDVALHLAEIRTADNAEYIHALNVCLISSMIGINMQLNPSQLKELAIGALLHDIGKVVPESKLPLEQGKEHHAWRGYDMLRQKREWSLLVAHIALQHHEKLNGSGEPRGLTAEAIQPYAKIVAVANTYDNLISGGTSGDKPLLPHEACEQLMAASERELDRDILVEFMRIISIYPNGTSVRLSTKETGVVVRQHRGLPGRPVIRIVRRTDDELDIKEVDLSSETTVFIEAVLS</sequence>
<dbReference type="InterPro" id="IPR006674">
    <property type="entry name" value="HD_domain"/>
</dbReference>
<dbReference type="Gene3D" id="1.10.3210.10">
    <property type="entry name" value="Hypothetical protein af1432"/>
    <property type="match status" value="1"/>
</dbReference>
<gene>
    <name evidence="3" type="ORF">AWM70_22015</name>
</gene>
<dbReference type="PANTHER" id="PTHR43155">
    <property type="entry name" value="CYCLIC DI-GMP PHOSPHODIESTERASE PA4108-RELATED"/>
    <property type="match status" value="1"/>
</dbReference>
<dbReference type="PROSITE" id="PS51832">
    <property type="entry name" value="HD_GYP"/>
    <property type="match status" value="1"/>
</dbReference>
<reference evidence="3 4" key="1">
    <citation type="submission" date="2016-01" db="EMBL/GenBank/DDBJ databases">
        <title>Complete Genome Sequence of Paenibacillus yonginensis DCY84, a novel Plant Growth-Promoting Bacteria with Elicitation of Induced Systemic Resistance.</title>
        <authorList>
            <person name="Kim Y.J."/>
            <person name="Yang D.C."/>
            <person name="Sukweenadhi J."/>
        </authorList>
    </citation>
    <scope>NUCLEOTIDE SEQUENCE [LARGE SCALE GENOMIC DNA]</scope>
    <source>
        <strain evidence="3 4">DCY84</strain>
    </source>
</reference>
<evidence type="ECO:0000313" key="3">
    <source>
        <dbReference type="EMBL" id="ANS76925.1"/>
    </source>
</evidence>
<dbReference type="KEGG" id="pyg:AWM70_22015"/>
<proteinExistence type="predicted"/>
<protein>
    <submittedName>
        <fullName evidence="3">Metal-dependent phosphohydrolase</fullName>
    </submittedName>
</protein>
<evidence type="ECO:0000313" key="4">
    <source>
        <dbReference type="Proteomes" id="UP000092573"/>
    </source>
</evidence>
<feature type="domain" description="HD-GYP" evidence="2">
    <location>
        <begin position="106"/>
        <end position="294"/>
    </location>
</feature>
<dbReference type="EMBL" id="CP014167">
    <property type="protein sequence ID" value="ANS76925.1"/>
    <property type="molecule type" value="Genomic_DNA"/>
</dbReference>
<dbReference type="InterPro" id="IPR003607">
    <property type="entry name" value="HD/PDEase_dom"/>
</dbReference>